<evidence type="ECO:0000256" key="3">
    <source>
        <dbReference type="ARBA" id="ARBA00022777"/>
    </source>
</evidence>
<dbReference type="eggNOG" id="COG0515">
    <property type="taxonomic scope" value="Bacteria"/>
</dbReference>
<protein>
    <submittedName>
        <fullName evidence="7">Serine/threonine protein kinase</fullName>
    </submittedName>
</protein>
<dbReference type="PANTHER" id="PTHR43289">
    <property type="entry name" value="MITOGEN-ACTIVATED PROTEIN KINASE KINASE KINASE 20-RELATED"/>
    <property type="match status" value="1"/>
</dbReference>
<evidence type="ECO:0000259" key="6">
    <source>
        <dbReference type="PROSITE" id="PS50011"/>
    </source>
</evidence>
<dbReference type="CDD" id="cd14014">
    <property type="entry name" value="STKc_PknB_like"/>
    <property type="match status" value="1"/>
</dbReference>
<name>G2DYY7_9GAMM</name>
<dbReference type="InterPro" id="IPR017441">
    <property type="entry name" value="Protein_kinase_ATP_BS"/>
</dbReference>
<feature type="binding site" evidence="5">
    <location>
        <position position="184"/>
    </location>
    <ligand>
        <name>ATP</name>
        <dbReference type="ChEBI" id="CHEBI:30616"/>
    </ligand>
</feature>
<keyword evidence="7" id="KW-0723">Serine/threonine-protein kinase</keyword>
<keyword evidence="8" id="KW-1185">Reference proteome</keyword>
<reference evidence="7 8" key="1">
    <citation type="submission" date="2011-06" db="EMBL/GenBank/DDBJ databases">
        <title>The draft genome of Thiorhodococcus drewsii AZ1.</title>
        <authorList>
            <consortium name="US DOE Joint Genome Institute (JGI-PGF)"/>
            <person name="Lucas S."/>
            <person name="Han J."/>
            <person name="Lapidus A."/>
            <person name="Cheng J.-F."/>
            <person name="Goodwin L."/>
            <person name="Pitluck S."/>
            <person name="Peters L."/>
            <person name="Land M.L."/>
            <person name="Hauser L."/>
            <person name="Vogl K."/>
            <person name="Liu Z."/>
            <person name="Imhoff J."/>
            <person name="Thiel V."/>
            <person name="Frigaard N.-U."/>
            <person name="Bryant D.A."/>
            <person name="Woyke T.J."/>
        </authorList>
    </citation>
    <scope>NUCLEOTIDE SEQUENCE [LARGE SCALE GENOMIC DNA]</scope>
    <source>
        <strain evidence="7 8">AZ1</strain>
    </source>
</reference>
<evidence type="ECO:0000256" key="5">
    <source>
        <dbReference type="PROSITE-ProRule" id="PRU10141"/>
    </source>
</evidence>
<keyword evidence="4 5" id="KW-0067">ATP-binding</keyword>
<dbReference type="SUPFAM" id="SSF56112">
    <property type="entry name" value="Protein kinase-like (PK-like)"/>
    <property type="match status" value="1"/>
</dbReference>
<dbReference type="PROSITE" id="PS00108">
    <property type="entry name" value="PROTEIN_KINASE_ST"/>
    <property type="match status" value="1"/>
</dbReference>
<dbReference type="GO" id="GO:0004674">
    <property type="term" value="F:protein serine/threonine kinase activity"/>
    <property type="evidence" value="ECO:0007669"/>
    <property type="project" value="UniProtKB-KW"/>
</dbReference>
<dbReference type="PROSITE" id="PS50011">
    <property type="entry name" value="PROTEIN_KINASE_DOM"/>
    <property type="match status" value="1"/>
</dbReference>
<organism evidence="7 8">
    <name type="scientific">Thiorhodococcus drewsii AZ1</name>
    <dbReference type="NCBI Taxonomy" id="765913"/>
    <lineage>
        <taxon>Bacteria</taxon>
        <taxon>Pseudomonadati</taxon>
        <taxon>Pseudomonadota</taxon>
        <taxon>Gammaproteobacteria</taxon>
        <taxon>Chromatiales</taxon>
        <taxon>Chromatiaceae</taxon>
        <taxon>Thiorhodococcus</taxon>
    </lineage>
</organism>
<evidence type="ECO:0000256" key="4">
    <source>
        <dbReference type="ARBA" id="ARBA00022840"/>
    </source>
</evidence>
<dbReference type="InterPro" id="IPR011009">
    <property type="entry name" value="Kinase-like_dom_sf"/>
</dbReference>
<gene>
    <name evidence="7" type="ORF">ThidrDRAFT_1346</name>
</gene>
<evidence type="ECO:0000256" key="2">
    <source>
        <dbReference type="ARBA" id="ARBA00022741"/>
    </source>
</evidence>
<comment type="caution">
    <text evidence="7">The sequence shown here is derived from an EMBL/GenBank/DDBJ whole genome shotgun (WGS) entry which is preliminary data.</text>
</comment>
<keyword evidence="1" id="KW-0808">Transferase</keyword>
<dbReference type="Gene3D" id="1.10.510.10">
    <property type="entry name" value="Transferase(Phosphotransferase) domain 1"/>
    <property type="match status" value="1"/>
</dbReference>
<evidence type="ECO:0000313" key="8">
    <source>
        <dbReference type="Proteomes" id="UP000004200"/>
    </source>
</evidence>
<dbReference type="Proteomes" id="UP000004200">
    <property type="component" value="Unassembled WGS sequence"/>
</dbReference>
<sequence length="401" mass="44287">MDEQYRENLGLPGDSKFEGIGFDIPVGAVNDFFDLLEKIAGGSKRRIESFQISFNGVGQSSDYGWATSDLQQNMRERSNDAAFFMDSLWLALRTSENSGAQVPPYSTLNKILQKHQVPLSVSEEGNLEQTNIDTLIVADDDQGSNSEENIQRLQIGDKLGQGGYGVVFKATRSTSVSKFEFAVKLLDPSPFVSDRSKALKRFQREVKAIQALDHRAIIQYVEAGVTSQDKPYLLMPLIRGLDIRTRCGQAGADLIVQLFAEVLTGLSYAHASSVIHRDLKPSNILVRTTDTQPVILDFGSAYLLDHLSSASLTTAVVGTIGYIPSEVLADPKKRSALQDIYACGVMLYEAVCGRRPDPANYLDVGESRPELRWIDPIIKDAIAGEKNRMTTAKEFAERLRT</sequence>
<dbReference type="RefSeq" id="WP_007040060.1">
    <property type="nucleotide sequence ID" value="NZ_AFWT01000007.1"/>
</dbReference>
<dbReference type="PANTHER" id="PTHR43289:SF6">
    <property type="entry name" value="SERINE_THREONINE-PROTEIN KINASE NEKL-3"/>
    <property type="match status" value="1"/>
</dbReference>
<proteinExistence type="predicted"/>
<dbReference type="AlphaFoldDB" id="G2DYY7"/>
<dbReference type="EMBL" id="AFWT01000007">
    <property type="protein sequence ID" value="EGV32496.1"/>
    <property type="molecule type" value="Genomic_DNA"/>
</dbReference>
<dbReference type="InterPro" id="IPR008271">
    <property type="entry name" value="Ser/Thr_kinase_AS"/>
</dbReference>
<feature type="domain" description="Protein kinase" evidence="6">
    <location>
        <begin position="153"/>
        <end position="401"/>
    </location>
</feature>
<accession>G2DYY7</accession>
<dbReference type="SMART" id="SM00220">
    <property type="entry name" value="S_TKc"/>
    <property type="match status" value="1"/>
</dbReference>
<dbReference type="PROSITE" id="PS00107">
    <property type="entry name" value="PROTEIN_KINASE_ATP"/>
    <property type="match status" value="1"/>
</dbReference>
<dbReference type="InterPro" id="IPR000719">
    <property type="entry name" value="Prot_kinase_dom"/>
</dbReference>
<keyword evidence="3 7" id="KW-0418">Kinase</keyword>
<evidence type="ECO:0000256" key="1">
    <source>
        <dbReference type="ARBA" id="ARBA00022679"/>
    </source>
</evidence>
<dbReference type="OrthoDB" id="9801841at2"/>
<dbReference type="STRING" id="765913.ThidrDRAFT_1346"/>
<evidence type="ECO:0000313" key="7">
    <source>
        <dbReference type="EMBL" id="EGV32496.1"/>
    </source>
</evidence>
<keyword evidence="2 5" id="KW-0547">Nucleotide-binding</keyword>
<dbReference type="GO" id="GO:0005524">
    <property type="term" value="F:ATP binding"/>
    <property type="evidence" value="ECO:0007669"/>
    <property type="project" value="UniProtKB-UniRule"/>
</dbReference>
<dbReference type="Pfam" id="PF00069">
    <property type="entry name" value="Pkinase"/>
    <property type="match status" value="1"/>
</dbReference>